<protein>
    <recommendedName>
        <fullName evidence="1">YbaK/aminoacyl-tRNA synthetase-associated domain-containing protein</fullName>
    </recommendedName>
</protein>
<dbReference type="Gene3D" id="3.90.960.10">
    <property type="entry name" value="YbaK/aminoacyl-tRNA synthetase-associated domain"/>
    <property type="match status" value="1"/>
</dbReference>
<dbReference type="InterPro" id="IPR007214">
    <property type="entry name" value="YbaK/aa-tRNA-synth-assoc-dom"/>
</dbReference>
<dbReference type="EMBL" id="UINC01058315">
    <property type="protein sequence ID" value="SVB80426.1"/>
    <property type="molecule type" value="Genomic_DNA"/>
</dbReference>
<evidence type="ECO:0000259" key="1">
    <source>
        <dbReference type="Pfam" id="PF04073"/>
    </source>
</evidence>
<dbReference type="Pfam" id="PF04073">
    <property type="entry name" value="tRNA_edit"/>
    <property type="match status" value="1"/>
</dbReference>
<organism evidence="2">
    <name type="scientific">marine metagenome</name>
    <dbReference type="NCBI Taxonomy" id="408172"/>
    <lineage>
        <taxon>unclassified sequences</taxon>
        <taxon>metagenomes</taxon>
        <taxon>ecological metagenomes</taxon>
    </lineage>
</organism>
<name>A0A382GZC4_9ZZZZ</name>
<dbReference type="GO" id="GO:0002161">
    <property type="term" value="F:aminoacyl-tRNA deacylase activity"/>
    <property type="evidence" value="ECO:0007669"/>
    <property type="project" value="InterPro"/>
</dbReference>
<sequence length="164" mass="18123">MAESGNIESRVKNILEDLKVEYEWIEVDPDFADTSQFCEKYGFRMEESGNTIIVASKRGEKKFSGCIVLGTDRLDVNKKVKSLMGVSRLSFANAEDTIQLTGMMIGGVTPFALPIELPIYVDHKIMSLEKLIVGGGSRSGKILIHPDELLKISSVQIIQNLSLS</sequence>
<accession>A0A382GZC4</accession>
<gene>
    <name evidence="2" type="ORF">METZ01_LOCUS233280</name>
</gene>
<evidence type="ECO:0000313" key="2">
    <source>
        <dbReference type="EMBL" id="SVB80426.1"/>
    </source>
</evidence>
<dbReference type="AlphaFoldDB" id="A0A382GZC4"/>
<dbReference type="PANTHER" id="PTHR30411">
    <property type="entry name" value="CYTOPLASMIC PROTEIN"/>
    <property type="match status" value="1"/>
</dbReference>
<proteinExistence type="predicted"/>
<reference evidence="2" key="1">
    <citation type="submission" date="2018-05" db="EMBL/GenBank/DDBJ databases">
        <authorList>
            <person name="Lanie J.A."/>
            <person name="Ng W.-L."/>
            <person name="Kazmierczak K.M."/>
            <person name="Andrzejewski T.M."/>
            <person name="Davidsen T.M."/>
            <person name="Wayne K.J."/>
            <person name="Tettelin H."/>
            <person name="Glass J.I."/>
            <person name="Rusch D."/>
            <person name="Podicherti R."/>
            <person name="Tsui H.-C.T."/>
            <person name="Winkler M.E."/>
        </authorList>
    </citation>
    <scope>NUCLEOTIDE SEQUENCE</scope>
</reference>
<feature type="domain" description="YbaK/aminoacyl-tRNA synthetase-associated" evidence="1">
    <location>
        <begin position="29"/>
        <end position="151"/>
    </location>
</feature>
<dbReference type="PANTHER" id="PTHR30411:SF1">
    <property type="entry name" value="CYTOPLASMIC PROTEIN"/>
    <property type="match status" value="1"/>
</dbReference>
<dbReference type="SUPFAM" id="SSF55826">
    <property type="entry name" value="YbaK/ProRS associated domain"/>
    <property type="match status" value="1"/>
</dbReference>
<dbReference type="InterPro" id="IPR036754">
    <property type="entry name" value="YbaK/aa-tRNA-synt-asso_dom_sf"/>
</dbReference>